<dbReference type="PROSITE" id="PS50891">
    <property type="entry name" value="LOB"/>
    <property type="match status" value="1"/>
</dbReference>
<organism evidence="6 7">
    <name type="scientific">Cannabis sativa</name>
    <name type="common">Hemp</name>
    <name type="synonym">Marijuana</name>
    <dbReference type="NCBI Taxonomy" id="3483"/>
    <lineage>
        <taxon>Eukaryota</taxon>
        <taxon>Viridiplantae</taxon>
        <taxon>Streptophyta</taxon>
        <taxon>Embryophyta</taxon>
        <taxon>Tracheophyta</taxon>
        <taxon>Spermatophyta</taxon>
        <taxon>Magnoliopsida</taxon>
        <taxon>eudicotyledons</taxon>
        <taxon>Gunneridae</taxon>
        <taxon>Pentapetalae</taxon>
        <taxon>rosids</taxon>
        <taxon>fabids</taxon>
        <taxon>Rosales</taxon>
        <taxon>Cannabaceae</taxon>
        <taxon>Cannabis</taxon>
    </lineage>
</organism>
<evidence type="ECO:0000313" key="7">
    <source>
        <dbReference type="Proteomes" id="UP000525078"/>
    </source>
</evidence>
<evidence type="ECO:0000313" key="6">
    <source>
        <dbReference type="EMBL" id="KAF4349544.1"/>
    </source>
</evidence>
<evidence type="ECO:0000256" key="1">
    <source>
        <dbReference type="ARBA" id="ARBA00004123"/>
    </source>
</evidence>
<dbReference type="EMBL" id="JAATIP010000392">
    <property type="protein sequence ID" value="KAF4349544.1"/>
    <property type="molecule type" value="Genomic_DNA"/>
</dbReference>
<proteinExistence type="inferred from homology"/>
<feature type="domain" description="LOB" evidence="5">
    <location>
        <begin position="1"/>
        <end position="59"/>
    </location>
</feature>
<comment type="caution">
    <text evidence="6">The sequence shown here is derived from an EMBL/GenBank/DDBJ whole genome shotgun (WGS) entry which is preliminary data.</text>
</comment>
<gene>
    <name evidence="6" type="ORF">F8388_025908</name>
</gene>
<dbReference type="PANTHER" id="PTHR31301">
    <property type="entry name" value="LOB DOMAIN-CONTAINING PROTEIN 4-RELATED"/>
    <property type="match status" value="1"/>
</dbReference>
<dbReference type="InterPro" id="IPR004883">
    <property type="entry name" value="LOB"/>
</dbReference>
<keyword evidence="3" id="KW-0217">Developmental protein</keyword>
<evidence type="ECO:0000256" key="4">
    <source>
        <dbReference type="ARBA" id="ARBA00023242"/>
    </source>
</evidence>
<comment type="subcellular location">
    <subcellularLocation>
        <location evidence="1">Nucleus</location>
    </subcellularLocation>
</comment>
<comment type="similarity">
    <text evidence="2">Belongs to the LOB domain-containing protein family.</text>
</comment>
<name>A0A7J6DTW2_CANSA</name>
<evidence type="ECO:0000256" key="2">
    <source>
        <dbReference type="ARBA" id="ARBA00005474"/>
    </source>
</evidence>
<accession>A0A7J6DTW2</accession>
<dbReference type="GO" id="GO:0005634">
    <property type="term" value="C:nucleus"/>
    <property type="evidence" value="ECO:0007669"/>
    <property type="project" value="UniProtKB-SubCell"/>
</dbReference>
<evidence type="ECO:0000259" key="5">
    <source>
        <dbReference type="PROSITE" id="PS50891"/>
    </source>
</evidence>
<protein>
    <recommendedName>
        <fullName evidence="5">LOB domain-containing protein</fullName>
    </recommendedName>
</protein>
<dbReference type="AlphaFoldDB" id="A0A7J6DTW2"/>
<reference evidence="6 7" key="1">
    <citation type="journal article" date="2020" name="bioRxiv">
        <title>Sequence and annotation of 42 cannabis genomes reveals extensive copy number variation in cannabinoid synthesis and pathogen resistance genes.</title>
        <authorList>
            <person name="Mckernan K.J."/>
            <person name="Helbert Y."/>
            <person name="Kane L.T."/>
            <person name="Ebling H."/>
            <person name="Zhang L."/>
            <person name="Liu B."/>
            <person name="Eaton Z."/>
            <person name="Mclaughlin S."/>
            <person name="Kingan S."/>
            <person name="Baybayan P."/>
            <person name="Concepcion G."/>
            <person name="Jordan M."/>
            <person name="Riva A."/>
            <person name="Barbazuk W."/>
            <person name="Harkins T."/>
        </authorList>
    </citation>
    <scope>NUCLEOTIDE SEQUENCE [LARGE SCALE GENOMIC DNA]</scope>
    <source>
        <strain evidence="7">cv. Jamaican Lion 4</strain>
        <tissue evidence="6">Leaf</tissue>
    </source>
</reference>
<dbReference type="Proteomes" id="UP000525078">
    <property type="component" value="Unassembled WGS sequence"/>
</dbReference>
<keyword evidence="4" id="KW-0539">Nucleus</keyword>
<evidence type="ECO:0000256" key="3">
    <source>
        <dbReference type="ARBA" id="ARBA00022473"/>
    </source>
</evidence>
<dbReference type="PANTHER" id="PTHR31301:SF83">
    <property type="entry name" value="PROTEIN ASYMMETRIC LEAVES 2"/>
    <property type="match status" value="1"/>
</dbReference>
<sequence length="59" mass="6434">MPIGVRVCALLSVGPTSEILNELLPSQKEDAVNSLAYEADMRLRESVYGCVGFISLLQH</sequence>
<dbReference type="Pfam" id="PF03195">
    <property type="entry name" value="LOB"/>
    <property type="match status" value="1"/>
</dbReference>